<dbReference type="InterPro" id="IPR026960">
    <property type="entry name" value="RVT-Znf"/>
</dbReference>
<evidence type="ECO:0000313" key="2">
    <source>
        <dbReference type="EMBL" id="GJS50259.1"/>
    </source>
</evidence>
<evidence type="ECO:0000313" key="3">
    <source>
        <dbReference type="Proteomes" id="UP001151760"/>
    </source>
</evidence>
<evidence type="ECO:0000259" key="1">
    <source>
        <dbReference type="Pfam" id="PF13966"/>
    </source>
</evidence>
<protein>
    <submittedName>
        <fullName evidence="2">RNA-directed DNA polymerase, eukaryota, reverse transcriptase zinc-binding domain protein</fullName>
    </submittedName>
</protein>
<dbReference type="PANTHER" id="PTHR33116">
    <property type="entry name" value="REVERSE TRANSCRIPTASE ZINC-BINDING DOMAIN-CONTAINING PROTEIN-RELATED-RELATED"/>
    <property type="match status" value="1"/>
</dbReference>
<dbReference type="Pfam" id="PF13966">
    <property type="entry name" value="zf-RVT"/>
    <property type="match status" value="1"/>
</dbReference>
<dbReference type="EMBL" id="BQNB010008503">
    <property type="protein sequence ID" value="GJS50259.1"/>
    <property type="molecule type" value="Genomic_DNA"/>
</dbReference>
<keyword evidence="2" id="KW-0695">RNA-directed DNA polymerase</keyword>
<proteinExistence type="predicted"/>
<gene>
    <name evidence="2" type="ORF">Tco_0600380</name>
</gene>
<comment type="caution">
    <text evidence="2">The sequence shown here is derived from an EMBL/GenBank/DDBJ whole genome shotgun (WGS) entry which is preliminary data.</text>
</comment>
<organism evidence="2 3">
    <name type="scientific">Tanacetum coccineum</name>
    <dbReference type="NCBI Taxonomy" id="301880"/>
    <lineage>
        <taxon>Eukaryota</taxon>
        <taxon>Viridiplantae</taxon>
        <taxon>Streptophyta</taxon>
        <taxon>Embryophyta</taxon>
        <taxon>Tracheophyta</taxon>
        <taxon>Spermatophyta</taxon>
        <taxon>Magnoliopsida</taxon>
        <taxon>eudicotyledons</taxon>
        <taxon>Gunneridae</taxon>
        <taxon>Pentapetalae</taxon>
        <taxon>asterids</taxon>
        <taxon>campanulids</taxon>
        <taxon>Asterales</taxon>
        <taxon>Asteraceae</taxon>
        <taxon>Asteroideae</taxon>
        <taxon>Anthemideae</taxon>
        <taxon>Anthemidinae</taxon>
        <taxon>Tanacetum</taxon>
    </lineage>
</organism>
<reference evidence="2" key="2">
    <citation type="submission" date="2022-01" db="EMBL/GenBank/DDBJ databases">
        <authorList>
            <person name="Yamashiro T."/>
            <person name="Shiraishi A."/>
            <person name="Satake H."/>
            <person name="Nakayama K."/>
        </authorList>
    </citation>
    <scope>NUCLEOTIDE SEQUENCE</scope>
</reference>
<keyword evidence="3" id="KW-1185">Reference proteome</keyword>
<keyword evidence="2" id="KW-0808">Transferase</keyword>
<dbReference type="GO" id="GO:0003964">
    <property type="term" value="F:RNA-directed DNA polymerase activity"/>
    <property type="evidence" value="ECO:0007669"/>
    <property type="project" value="UniProtKB-KW"/>
</dbReference>
<accession>A0ABQ4WBJ0</accession>
<dbReference type="PANTHER" id="PTHR33116:SF76">
    <property type="entry name" value="DUF4283 DOMAIN-CONTAINING PROTEIN"/>
    <property type="match status" value="1"/>
</dbReference>
<dbReference type="Proteomes" id="UP001151760">
    <property type="component" value="Unassembled WGS sequence"/>
</dbReference>
<sequence length="445" mass="52313">MTNTTKQDEVKLLINEEKISMCVVIETQVSKKLVNKVGDYVFGNWAWVSNSVDSNRGCRIMVGWDRSIVGANLNTKRERKPLLRNLTDHCVLVNGEPWVVLGDFNVTIKVEECSNSFNVMIQAYGVFRRVLCNLDCFANFLPYMTSDHCPATLIYTDVKAIKPRLKNMKKHFRNMNRINGNVFDKVKALRVELKRVQSSLDNDPNCVHLREEEYVYCNAYKKAISDEEKWFNKENDEVQFSVKEAWKVLRDDVPKVMWYKHFWFSQCIPRHSFILWMALKGRLKTHDRISRWFNGDNMVCPFCKSCKDSHSHLFFRCGFAQGVWNKLKNMYRLDDLSFVWAEIVSGIAIRKANNTLWSIIQRLVFGAAIYFIWQECNFRLFWCVERSADKVFDIIVDTVRLRLLGLKIKRSPEVDKAATIWKLLAKDIGMRWDCRDEYDHNDDIT</sequence>
<dbReference type="SUPFAM" id="SSF56219">
    <property type="entry name" value="DNase I-like"/>
    <property type="match status" value="1"/>
</dbReference>
<reference evidence="2" key="1">
    <citation type="journal article" date="2022" name="Int. J. Mol. Sci.">
        <title>Draft Genome of Tanacetum Coccineum: Genomic Comparison of Closely Related Tanacetum-Family Plants.</title>
        <authorList>
            <person name="Yamashiro T."/>
            <person name="Shiraishi A."/>
            <person name="Nakayama K."/>
            <person name="Satake H."/>
        </authorList>
    </citation>
    <scope>NUCLEOTIDE SEQUENCE</scope>
</reference>
<keyword evidence="2" id="KW-0548">Nucleotidyltransferase</keyword>
<dbReference type="InterPro" id="IPR036691">
    <property type="entry name" value="Endo/exonu/phosph_ase_sf"/>
</dbReference>
<name>A0ABQ4WBJ0_9ASTR</name>
<feature type="domain" description="Reverse transcriptase zinc-binding" evidence="1">
    <location>
        <begin position="240"/>
        <end position="324"/>
    </location>
</feature>